<proteinExistence type="predicted"/>
<keyword evidence="4" id="KW-1185">Reference proteome</keyword>
<keyword evidence="2" id="KW-1133">Transmembrane helix</keyword>
<dbReference type="EMBL" id="KZ305021">
    <property type="protein sequence ID" value="PIA59141.1"/>
    <property type="molecule type" value="Genomic_DNA"/>
</dbReference>
<dbReference type="PANTHER" id="PTHR37741:SF1">
    <property type="entry name" value="TRANSMEMBRANE PROTEIN"/>
    <property type="match status" value="1"/>
</dbReference>
<sequence>MESPKGVGEFPAADVVGDSDPAVTKNFTVDPISSEVAQSKEIEKQAQAKNEREQQDKIDAAKKLKSAIIISGVAVAVIGAIFAIAKKLREK</sequence>
<accession>A0A2G5ETS5</accession>
<evidence type="ECO:0000256" key="1">
    <source>
        <dbReference type="SAM" id="MobiDB-lite"/>
    </source>
</evidence>
<feature type="transmembrane region" description="Helical" evidence="2">
    <location>
        <begin position="66"/>
        <end position="85"/>
    </location>
</feature>
<feature type="region of interest" description="Disordered" evidence="1">
    <location>
        <begin position="36"/>
        <end position="55"/>
    </location>
</feature>
<reference evidence="3 4" key="1">
    <citation type="submission" date="2017-09" db="EMBL/GenBank/DDBJ databases">
        <title>WGS assembly of Aquilegia coerulea Goldsmith.</title>
        <authorList>
            <person name="Hodges S."/>
            <person name="Kramer E."/>
            <person name="Nordborg M."/>
            <person name="Tomkins J."/>
            <person name="Borevitz J."/>
            <person name="Derieg N."/>
            <person name="Yan J."/>
            <person name="Mihaltcheva S."/>
            <person name="Hayes R.D."/>
            <person name="Rokhsar D."/>
        </authorList>
    </citation>
    <scope>NUCLEOTIDE SEQUENCE [LARGE SCALE GENOMIC DNA]</scope>
    <source>
        <strain evidence="4">cv. Goldsmith</strain>
    </source>
</reference>
<dbReference type="Proteomes" id="UP000230069">
    <property type="component" value="Unassembled WGS sequence"/>
</dbReference>
<dbReference type="FunCoup" id="A0A2G5ETS5">
    <property type="interactions" value="37"/>
</dbReference>
<evidence type="ECO:0000313" key="4">
    <source>
        <dbReference type="Proteomes" id="UP000230069"/>
    </source>
</evidence>
<feature type="compositionally biased region" description="Basic and acidic residues" evidence="1">
    <location>
        <begin position="38"/>
        <end position="55"/>
    </location>
</feature>
<evidence type="ECO:0000313" key="3">
    <source>
        <dbReference type="EMBL" id="PIA59141.1"/>
    </source>
</evidence>
<dbReference type="AlphaFoldDB" id="A0A2G5ETS5"/>
<name>A0A2G5ETS5_AQUCA</name>
<keyword evidence="2" id="KW-0472">Membrane</keyword>
<dbReference type="PANTHER" id="PTHR37741">
    <property type="entry name" value="TRANSMEMBRANE PROTEIN"/>
    <property type="match status" value="1"/>
</dbReference>
<protein>
    <submittedName>
        <fullName evidence="3">Uncharacterized protein</fullName>
    </submittedName>
</protein>
<dbReference type="InParanoid" id="A0A2G5ETS5"/>
<organism evidence="3 4">
    <name type="scientific">Aquilegia coerulea</name>
    <name type="common">Rocky mountain columbine</name>
    <dbReference type="NCBI Taxonomy" id="218851"/>
    <lineage>
        <taxon>Eukaryota</taxon>
        <taxon>Viridiplantae</taxon>
        <taxon>Streptophyta</taxon>
        <taxon>Embryophyta</taxon>
        <taxon>Tracheophyta</taxon>
        <taxon>Spermatophyta</taxon>
        <taxon>Magnoliopsida</taxon>
        <taxon>Ranunculales</taxon>
        <taxon>Ranunculaceae</taxon>
        <taxon>Thalictroideae</taxon>
        <taxon>Aquilegia</taxon>
    </lineage>
</organism>
<keyword evidence="2" id="KW-0812">Transmembrane</keyword>
<gene>
    <name evidence="3" type="ORF">AQUCO_00400180v1</name>
</gene>
<evidence type="ECO:0000256" key="2">
    <source>
        <dbReference type="SAM" id="Phobius"/>
    </source>
</evidence>
<dbReference type="STRING" id="218851.A0A2G5ETS5"/>
<dbReference type="OrthoDB" id="1933396at2759"/>